<evidence type="ECO:0000313" key="2">
    <source>
        <dbReference type="Proteomes" id="UP001500631"/>
    </source>
</evidence>
<evidence type="ECO:0000313" key="1">
    <source>
        <dbReference type="EMBL" id="GAA5098089.1"/>
    </source>
</evidence>
<gene>
    <name evidence="1" type="ORF">GCM10023338_10150</name>
</gene>
<reference evidence="2" key="1">
    <citation type="journal article" date="2019" name="Int. J. Syst. Evol. Microbiol.">
        <title>The Global Catalogue of Microorganisms (GCM) 10K type strain sequencing project: providing services to taxonomists for standard genome sequencing and annotation.</title>
        <authorList>
            <consortium name="The Broad Institute Genomics Platform"/>
            <consortium name="The Broad Institute Genome Sequencing Center for Infectious Disease"/>
            <person name="Wu L."/>
            <person name="Ma J."/>
        </authorList>
    </citation>
    <scope>NUCLEOTIDE SEQUENCE [LARGE SCALE GENOMIC DNA]</scope>
    <source>
        <strain evidence="2">JCM 18424</strain>
    </source>
</reference>
<proteinExistence type="predicted"/>
<protein>
    <recommendedName>
        <fullName evidence="3">DUF721 domain-containing protein</fullName>
    </recommendedName>
</protein>
<comment type="caution">
    <text evidence="1">The sequence shown here is derived from an EMBL/GenBank/DDBJ whole genome shotgun (WGS) entry which is preliminary data.</text>
</comment>
<evidence type="ECO:0008006" key="3">
    <source>
        <dbReference type="Google" id="ProtNLM"/>
    </source>
</evidence>
<organism evidence="1 2">
    <name type="scientific">Wohlfahrtiimonas larvae</name>
    <dbReference type="NCBI Taxonomy" id="1157986"/>
    <lineage>
        <taxon>Bacteria</taxon>
        <taxon>Pseudomonadati</taxon>
        <taxon>Pseudomonadota</taxon>
        <taxon>Gammaproteobacteria</taxon>
        <taxon>Cardiobacteriales</taxon>
        <taxon>Ignatzschineriaceae</taxon>
        <taxon>Wohlfahrtiimonas</taxon>
    </lineage>
</organism>
<name>A0ABP9MLL3_9GAMM</name>
<dbReference type="RefSeq" id="WP_077925172.1">
    <property type="nucleotide sequence ID" value="NZ_BAABKE010000003.1"/>
</dbReference>
<dbReference type="EMBL" id="BAABKE010000003">
    <property type="protein sequence ID" value="GAA5098089.1"/>
    <property type="molecule type" value="Genomic_DNA"/>
</dbReference>
<accession>A0ABP9MLL3</accession>
<dbReference type="Proteomes" id="UP001500631">
    <property type="component" value="Unassembled WGS sequence"/>
</dbReference>
<sequence>MFSKNKKASSDNDWDYQSVPAIPLKKHRYSTDRAIAKLIYSKNDDDADLKLQLRRARQLAYVEPWFQEFLPEKLKGRLFIASLGRKFWLIGALDSLSGNNFKFYQKEIRQTLENYLNTISQKEWSIPEFKVQVMPKKAHDAIPEFSDKTVTTLSVRSNKSLLADKTNRSIDDILASMMDNAKKHGR</sequence>
<keyword evidence="2" id="KW-1185">Reference proteome</keyword>